<keyword evidence="1" id="KW-0812">Transmembrane</keyword>
<proteinExistence type="predicted"/>
<evidence type="ECO:0000313" key="3">
    <source>
        <dbReference type="Proteomes" id="UP001438707"/>
    </source>
</evidence>
<reference evidence="2 3" key="1">
    <citation type="journal article" date="2024" name="Nat. Commun.">
        <title>Phylogenomics reveals the evolutionary origins of lichenization in chlorophyte algae.</title>
        <authorList>
            <person name="Puginier C."/>
            <person name="Libourel C."/>
            <person name="Otte J."/>
            <person name="Skaloud P."/>
            <person name="Haon M."/>
            <person name="Grisel S."/>
            <person name="Petersen M."/>
            <person name="Berrin J.G."/>
            <person name="Delaux P.M."/>
            <person name="Dal Grande F."/>
            <person name="Keller J."/>
        </authorList>
    </citation>
    <scope>NUCLEOTIDE SEQUENCE [LARGE SCALE GENOMIC DNA]</scope>
    <source>
        <strain evidence="2 3">SAG 2145</strain>
    </source>
</reference>
<evidence type="ECO:0000256" key="1">
    <source>
        <dbReference type="SAM" id="Phobius"/>
    </source>
</evidence>
<dbReference type="EMBL" id="JALJOS010000001">
    <property type="protein sequence ID" value="KAK9844622.1"/>
    <property type="molecule type" value="Genomic_DNA"/>
</dbReference>
<keyword evidence="1" id="KW-1133">Transmembrane helix</keyword>
<gene>
    <name evidence="2" type="ORF">WJX74_004851</name>
</gene>
<keyword evidence="1" id="KW-0472">Membrane</keyword>
<evidence type="ECO:0000313" key="2">
    <source>
        <dbReference type="EMBL" id="KAK9844622.1"/>
    </source>
</evidence>
<comment type="caution">
    <text evidence="2">The sequence shown here is derived from an EMBL/GenBank/DDBJ whole genome shotgun (WGS) entry which is preliminary data.</text>
</comment>
<keyword evidence="3" id="KW-1185">Reference proteome</keyword>
<feature type="transmembrane region" description="Helical" evidence="1">
    <location>
        <begin position="40"/>
        <end position="59"/>
    </location>
</feature>
<name>A0AAW1SGG1_9CHLO</name>
<organism evidence="2 3">
    <name type="scientific">Apatococcus lobatus</name>
    <dbReference type="NCBI Taxonomy" id="904363"/>
    <lineage>
        <taxon>Eukaryota</taxon>
        <taxon>Viridiplantae</taxon>
        <taxon>Chlorophyta</taxon>
        <taxon>core chlorophytes</taxon>
        <taxon>Trebouxiophyceae</taxon>
        <taxon>Chlorellales</taxon>
        <taxon>Chlorellaceae</taxon>
        <taxon>Apatococcus</taxon>
    </lineage>
</organism>
<accession>A0AAW1SGG1</accession>
<protein>
    <submittedName>
        <fullName evidence="2">Uncharacterized protein</fullName>
    </submittedName>
</protein>
<dbReference type="AlphaFoldDB" id="A0AAW1SGG1"/>
<dbReference type="Proteomes" id="UP001438707">
    <property type="component" value="Unassembled WGS sequence"/>
</dbReference>
<sequence length="68" mass="7101">MVALYVLSAFLCPVWIYEDPGLGGGDPRSPSLAPGLTKRGLALLLLAAMPLAYAALVHGQLRRLPAAS</sequence>